<evidence type="ECO:0000313" key="2">
    <source>
        <dbReference type="Proteomes" id="UP000249185"/>
    </source>
</evidence>
<proteinExistence type="predicted"/>
<accession>A0A2W5PV25</accession>
<dbReference type="EMBL" id="QFPW01000027">
    <property type="protein sequence ID" value="PZQ46303.1"/>
    <property type="molecule type" value="Genomic_DNA"/>
</dbReference>
<organism evidence="1 2">
    <name type="scientific">Rhodovulum sulfidophilum</name>
    <name type="common">Rhodobacter sulfidophilus</name>
    <dbReference type="NCBI Taxonomy" id="35806"/>
    <lineage>
        <taxon>Bacteria</taxon>
        <taxon>Pseudomonadati</taxon>
        <taxon>Pseudomonadota</taxon>
        <taxon>Alphaproteobacteria</taxon>
        <taxon>Rhodobacterales</taxon>
        <taxon>Paracoccaceae</taxon>
        <taxon>Rhodovulum</taxon>
    </lineage>
</organism>
<dbReference type="AlphaFoldDB" id="A0A2W5PV25"/>
<evidence type="ECO:0000313" key="1">
    <source>
        <dbReference type="EMBL" id="PZQ46303.1"/>
    </source>
</evidence>
<name>A0A2W5PV25_RHOSU</name>
<dbReference type="Proteomes" id="UP000249185">
    <property type="component" value="Unassembled WGS sequence"/>
</dbReference>
<reference evidence="1 2" key="1">
    <citation type="submission" date="2017-08" db="EMBL/GenBank/DDBJ databases">
        <title>Infants hospitalized years apart are colonized by the same room-sourced microbial strains.</title>
        <authorList>
            <person name="Brooks B."/>
            <person name="Olm M.R."/>
            <person name="Firek B.A."/>
            <person name="Baker R."/>
            <person name="Thomas B.C."/>
            <person name="Morowitz M.J."/>
            <person name="Banfield J.F."/>
        </authorList>
    </citation>
    <scope>NUCLEOTIDE SEQUENCE [LARGE SCALE GENOMIC DNA]</scope>
    <source>
        <strain evidence="1">S2_005_002_R2_34</strain>
    </source>
</reference>
<comment type="caution">
    <text evidence="1">The sequence shown here is derived from an EMBL/GenBank/DDBJ whole genome shotgun (WGS) entry which is preliminary data.</text>
</comment>
<protein>
    <submittedName>
        <fullName evidence="1">Uncharacterized protein</fullName>
    </submittedName>
</protein>
<gene>
    <name evidence="1" type="ORF">DI556_20735</name>
</gene>
<sequence>MSADAGGARLPAMLGPWVRWKEVAIDDAGFGRISLAADEVGALRRTGYVLLPKGLVIDDA</sequence>